<dbReference type="Pfam" id="PF00857">
    <property type="entry name" value="Isochorismatase"/>
    <property type="match status" value="1"/>
</dbReference>
<dbReference type="AlphaFoldDB" id="A0A3A6REW4"/>
<keyword evidence="1 3" id="KW-0378">Hydrolase</keyword>
<proteinExistence type="predicted"/>
<dbReference type="Proteomes" id="UP000273252">
    <property type="component" value="Unassembled WGS sequence"/>
</dbReference>
<accession>A0A3A6REW4</accession>
<evidence type="ECO:0000313" key="4">
    <source>
        <dbReference type="Proteomes" id="UP000273252"/>
    </source>
</evidence>
<dbReference type="RefSeq" id="WP_120028977.1">
    <property type="nucleotide sequence ID" value="NZ_QVMU01000001.1"/>
</dbReference>
<protein>
    <submittedName>
        <fullName evidence="3">Cysteine hydrolase</fullName>
    </submittedName>
</protein>
<dbReference type="GO" id="GO:0016787">
    <property type="term" value="F:hydrolase activity"/>
    <property type="evidence" value="ECO:0007669"/>
    <property type="project" value="UniProtKB-KW"/>
</dbReference>
<dbReference type="CDD" id="cd00431">
    <property type="entry name" value="cysteine_hydrolases"/>
    <property type="match status" value="1"/>
</dbReference>
<evidence type="ECO:0000256" key="1">
    <source>
        <dbReference type="ARBA" id="ARBA00022801"/>
    </source>
</evidence>
<dbReference type="InterPro" id="IPR050272">
    <property type="entry name" value="Isochorismatase-like_hydrls"/>
</dbReference>
<dbReference type="PANTHER" id="PTHR43540">
    <property type="entry name" value="PEROXYUREIDOACRYLATE/UREIDOACRYLATE AMIDOHYDROLASE-RELATED"/>
    <property type="match status" value="1"/>
</dbReference>
<name>A0A3A6REW4_9VIBR</name>
<keyword evidence="4" id="KW-1185">Reference proteome</keyword>
<dbReference type="PANTHER" id="PTHR43540:SF7">
    <property type="entry name" value="ISOCHORISMATASE FAMILY PROTEIN YECD"/>
    <property type="match status" value="1"/>
</dbReference>
<evidence type="ECO:0000259" key="2">
    <source>
        <dbReference type="Pfam" id="PF00857"/>
    </source>
</evidence>
<sequence>MPITQLDNKTALIVIDLQNGIVALPEKQTVQTIIRNTNQLIAKFHQRNLPVVLVNVSGRPIGRTDLKPTTVTPPLDWSILVTDLIRNNEEIIITKQTWGAFSQDELQSQLQKLKISQVVVVGIATSMGVMSTAMQAYELGYNVTICSDTITDVSETNHLHTLNFVLPKIAEVGTTQDLLQLLNNYSH</sequence>
<comment type="caution">
    <text evidence="3">The sequence shown here is derived from an EMBL/GenBank/DDBJ whole genome shotgun (WGS) entry which is preliminary data.</text>
</comment>
<dbReference type="SUPFAM" id="SSF52499">
    <property type="entry name" value="Isochorismatase-like hydrolases"/>
    <property type="match status" value="1"/>
</dbReference>
<dbReference type="OrthoDB" id="9807387at2"/>
<feature type="domain" description="Isochorismatase-like" evidence="2">
    <location>
        <begin position="10"/>
        <end position="177"/>
    </location>
</feature>
<evidence type="ECO:0000313" key="3">
    <source>
        <dbReference type="EMBL" id="RJX75221.1"/>
    </source>
</evidence>
<organism evidence="3 4">
    <name type="scientific">Vibrio sinensis</name>
    <dbReference type="NCBI Taxonomy" id="2302434"/>
    <lineage>
        <taxon>Bacteria</taxon>
        <taxon>Pseudomonadati</taxon>
        <taxon>Pseudomonadota</taxon>
        <taxon>Gammaproteobacteria</taxon>
        <taxon>Vibrionales</taxon>
        <taxon>Vibrionaceae</taxon>
        <taxon>Vibrio</taxon>
    </lineage>
</organism>
<reference evidence="3 4" key="1">
    <citation type="submission" date="2018-08" db="EMBL/GenBank/DDBJ databases">
        <title>Vibrio isolated from the Eastern China Marginal Seas.</title>
        <authorList>
            <person name="Li Y."/>
        </authorList>
    </citation>
    <scope>NUCLEOTIDE SEQUENCE [LARGE SCALE GENOMIC DNA]</scope>
    <source>
        <strain evidence="3 4">BEI233</strain>
    </source>
</reference>
<dbReference type="InterPro" id="IPR036380">
    <property type="entry name" value="Isochorismatase-like_sf"/>
</dbReference>
<dbReference type="EMBL" id="QVMU01000001">
    <property type="protein sequence ID" value="RJX75221.1"/>
    <property type="molecule type" value="Genomic_DNA"/>
</dbReference>
<dbReference type="InterPro" id="IPR000868">
    <property type="entry name" value="Isochorismatase-like_dom"/>
</dbReference>
<gene>
    <name evidence="3" type="ORF">DZ860_00605</name>
</gene>
<dbReference type="Gene3D" id="3.40.50.850">
    <property type="entry name" value="Isochorismatase-like"/>
    <property type="match status" value="1"/>
</dbReference>